<organism evidence="1 2">
    <name type="scientific">Yanshouia hominis</name>
    <dbReference type="NCBI Taxonomy" id="2763673"/>
    <lineage>
        <taxon>Bacteria</taxon>
        <taxon>Bacillati</taxon>
        <taxon>Bacillota</taxon>
        <taxon>Clostridia</taxon>
        <taxon>Eubacteriales</taxon>
        <taxon>Oscillospiraceae</taxon>
        <taxon>Yanshouia</taxon>
    </lineage>
</organism>
<keyword evidence="2" id="KW-1185">Reference proteome</keyword>
<sequence>MKLDTQQNRKFLSASDVATILDVSRSTAYRIIRRLNRDLEKSGKITIPGKISSKYFYENVYL</sequence>
<name>A0ABR7NFI6_9FIRM</name>
<comment type="caution">
    <text evidence="1">The sequence shown here is derived from an EMBL/GenBank/DDBJ whole genome shotgun (WGS) entry which is preliminary data.</text>
</comment>
<gene>
    <name evidence="1" type="ORF">H8717_01970</name>
</gene>
<accession>A0ABR7NFI6</accession>
<proteinExistence type="predicted"/>
<evidence type="ECO:0000313" key="1">
    <source>
        <dbReference type="EMBL" id="MBC8575178.1"/>
    </source>
</evidence>
<dbReference type="Pfam" id="PF13384">
    <property type="entry name" value="HTH_23"/>
    <property type="match status" value="1"/>
</dbReference>
<dbReference type="Proteomes" id="UP000658131">
    <property type="component" value="Unassembled WGS sequence"/>
</dbReference>
<dbReference type="EMBL" id="JACRTB010000003">
    <property type="protein sequence ID" value="MBC8575178.1"/>
    <property type="molecule type" value="Genomic_DNA"/>
</dbReference>
<reference evidence="1 2" key="1">
    <citation type="submission" date="2020-08" db="EMBL/GenBank/DDBJ databases">
        <title>Genome public.</title>
        <authorList>
            <person name="Liu C."/>
            <person name="Sun Q."/>
        </authorList>
    </citation>
    <scope>NUCLEOTIDE SEQUENCE [LARGE SCALE GENOMIC DNA]</scope>
    <source>
        <strain evidence="1 2">BX1</strain>
    </source>
</reference>
<evidence type="ECO:0000313" key="2">
    <source>
        <dbReference type="Proteomes" id="UP000658131"/>
    </source>
</evidence>
<protein>
    <submittedName>
        <fullName evidence="1">Helix-turn-helix domain-containing protein</fullName>
    </submittedName>
</protein>